<dbReference type="GO" id="GO:0022857">
    <property type="term" value="F:transmembrane transporter activity"/>
    <property type="evidence" value="ECO:0007669"/>
    <property type="project" value="TreeGrafter"/>
</dbReference>
<feature type="transmembrane region" description="Helical" evidence="7">
    <location>
        <begin position="1281"/>
        <end position="1309"/>
    </location>
</feature>
<accession>A0A2K8NXT6</accession>
<reference evidence="9 10" key="1">
    <citation type="submission" date="2017-11" db="EMBL/GenBank/DDBJ databases">
        <title>Genome sequence of Entomoplasma somnilux PYAN-1 (ATCC 49194).</title>
        <authorList>
            <person name="Lo W.-S."/>
            <person name="Gasparich G.E."/>
            <person name="Kuo C.-H."/>
        </authorList>
    </citation>
    <scope>NUCLEOTIDE SEQUENCE [LARGE SCALE GENOMIC DNA]</scope>
    <source>
        <strain evidence="9 10">PYAN-1</strain>
    </source>
</reference>
<keyword evidence="2" id="KW-1003">Cell membrane</keyword>
<feature type="transmembrane region" description="Helical" evidence="7">
    <location>
        <begin position="1334"/>
        <end position="1363"/>
    </location>
</feature>
<evidence type="ECO:0000313" key="10">
    <source>
        <dbReference type="Proteomes" id="UP000232230"/>
    </source>
</evidence>
<dbReference type="EMBL" id="CP024965">
    <property type="protein sequence ID" value="ATZ18554.1"/>
    <property type="molecule type" value="Genomic_DNA"/>
</dbReference>
<dbReference type="SUPFAM" id="SSF81665">
    <property type="entry name" value="Calcium ATPase, transmembrane domain M"/>
    <property type="match status" value="1"/>
</dbReference>
<dbReference type="Proteomes" id="UP000232230">
    <property type="component" value="Chromosome"/>
</dbReference>
<keyword evidence="10" id="KW-1185">Reference proteome</keyword>
<evidence type="ECO:0000256" key="1">
    <source>
        <dbReference type="ARBA" id="ARBA00004651"/>
    </source>
</evidence>
<dbReference type="PANTHER" id="PTHR30572">
    <property type="entry name" value="MEMBRANE COMPONENT OF TRANSPORTER-RELATED"/>
    <property type="match status" value="1"/>
</dbReference>
<evidence type="ECO:0000313" key="9">
    <source>
        <dbReference type="EMBL" id="ATZ18554.1"/>
    </source>
</evidence>
<feature type="transmembrane region" description="Helical" evidence="7">
    <location>
        <begin position="370"/>
        <end position="393"/>
    </location>
</feature>
<feature type="transmembrane region" description="Helical" evidence="7">
    <location>
        <begin position="20"/>
        <end position="40"/>
    </location>
</feature>
<keyword evidence="4 7" id="KW-1133">Transmembrane helix</keyword>
<feature type="domain" description="ABC3 transporter permease C-terminal" evidence="8">
    <location>
        <begin position="1288"/>
        <end position="1407"/>
    </location>
</feature>
<evidence type="ECO:0000256" key="7">
    <source>
        <dbReference type="SAM" id="Phobius"/>
    </source>
</evidence>
<feature type="transmembrane region" description="Helical" evidence="7">
    <location>
        <begin position="418"/>
        <end position="447"/>
    </location>
</feature>
<dbReference type="RefSeq" id="WP_024863760.1">
    <property type="nucleotide sequence ID" value="NZ_CP024965.1"/>
</dbReference>
<evidence type="ECO:0000256" key="3">
    <source>
        <dbReference type="ARBA" id="ARBA00022692"/>
    </source>
</evidence>
<organism evidence="9 10">
    <name type="scientific">Williamsoniiplasma somnilux</name>
    <dbReference type="NCBI Taxonomy" id="215578"/>
    <lineage>
        <taxon>Bacteria</taxon>
        <taxon>Bacillati</taxon>
        <taxon>Mycoplasmatota</taxon>
        <taxon>Mollicutes</taxon>
        <taxon>Entomoplasmatales</taxon>
        <taxon>Williamsoniiplasma</taxon>
    </lineage>
</organism>
<feature type="transmembrane region" description="Helical" evidence="7">
    <location>
        <begin position="1375"/>
        <end position="1399"/>
    </location>
</feature>
<evidence type="ECO:0000256" key="4">
    <source>
        <dbReference type="ARBA" id="ARBA00022989"/>
    </source>
</evidence>
<evidence type="ECO:0000256" key="6">
    <source>
        <dbReference type="ARBA" id="ARBA00038076"/>
    </source>
</evidence>
<dbReference type="InterPro" id="IPR023298">
    <property type="entry name" value="ATPase_P-typ_TM_dom_sf"/>
</dbReference>
<comment type="similarity">
    <text evidence="6">Belongs to the ABC-4 integral membrane protein family.</text>
</comment>
<dbReference type="PANTHER" id="PTHR30572:SF4">
    <property type="entry name" value="ABC TRANSPORTER PERMEASE YTRF"/>
    <property type="match status" value="1"/>
</dbReference>
<protein>
    <submittedName>
        <fullName evidence="9">ABC transporter permease</fullName>
    </submittedName>
</protein>
<evidence type="ECO:0000259" key="8">
    <source>
        <dbReference type="Pfam" id="PF02687"/>
    </source>
</evidence>
<dbReference type="KEGG" id="esx:ESOMN_v1c01690"/>
<keyword evidence="5 7" id="KW-0472">Membrane</keyword>
<dbReference type="InterPro" id="IPR050250">
    <property type="entry name" value="Macrolide_Exporter_MacB"/>
</dbReference>
<dbReference type="InterPro" id="IPR003838">
    <property type="entry name" value="ABC3_permease_C"/>
</dbReference>
<dbReference type="GO" id="GO:0005886">
    <property type="term" value="C:plasma membrane"/>
    <property type="evidence" value="ECO:0007669"/>
    <property type="project" value="UniProtKB-SubCell"/>
</dbReference>
<proteinExistence type="inferred from homology"/>
<feature type="transmembrane region" description="Helical" evidence="7">
    <location>
        <begin position="541"/>
        <end position="561"/>
    </location>
</feature>
<comment type="subcellular location">
    <subcellularLocation>
        <location evidence="1">Cell membrane</location>
        <topology evidence="1">Multi-pass membrane protein</topology>
    </subcellularLocation>
</comment>
<keyword evidence="3 7" id="KW-0812">Transmembrane</keyword>
<gene>
    <name evidence="9" type="ORF">ESOMN_v1c01690</name>
</gene>
<dbReference type="Pfam" id="PF02687">
    <property type="entry name" value="FtsX"/>
    <property type="match status" value="2"/>
</dbReference>
<name>A0A2K8NXT6_9MOLU</name>
<sequence>MRKSVHLTFKNSIKNTFSNFSQLFGMIMLVTMLALVITLMTSINDRVLSKHEQLIKDSNQHNVVLKMDPDLGAIVQANSLGYKTTNNTEAQQYLVKELQKAFKDDADLAFNWSRTEGRDFSQTFNEKGQQMTVKAVSKLTIDGSTGVDNLVLSSGRKPADTDFGWHEVVLDSTFAEINNIQIGSLIRMQLDDFGEQFLVTSDKNAKMTEDLKKDLETIKSEGIAKAGGLYERLYSNYGWFQVVGLGNSADFMAPVLTQAGVLPNRETEALVYLQPQAMGIVKNDANDAFRFDISLGRLEPASTADQEVFYSFKTINGKEPSYDLLQKMNDYFRTEILKNNDKSAKYIYGLSDHDYVYVSRTSMIESTIKIYQIIAGCILILIFGVALYVMALITKKQIEKARGQIGVMKALGYKKISIITNFIMTPLITSIIGGVLGFIISIGVQSVLVSQLKLYFSLDIAAFSFDWVGFLVVVIFMWVALTAIAFLMAWLILRASALSLIAANQSAKINRWGLFVKKINLRRSFGSKLRTALLIDAGGKMAGVGLVVLFSTFLMTISYLAPNILNKYKTMSFNGINYEQLVEYAEPVANNPYTFLKTYNKNSTYNGNGEFDNFKYSSKLQGITGLPLNEDGSYDMAAITKAYVEGNVSSDFYSPFIKTANEIPTSQELSYANSRMLVGSNVALSNSFLKYMAHLAQPMDMKAGGLIGMIANRIMWGTLSNEWVDRRVMIEELKNIYSSSYSDMSNINEINKIFNIFQQFYLKYINSIGLTISNLKGENLSQEEIILRFNKNQNNLQNEKYLTVLEEDNDFMFSKVYMTSLEQNIVKDITVKISDGINDKKFSIQAQDSGFDFSRYNPENETNLEIRNKNMQIGIYEFLIWYSAMFGLRVDEAIIQAAYSRAPYFVQQYMKKDWDSETYTQAFNVINFNFESDELGTLLRARNNKLNFKIFGISGEKNLMQLFDKDKELNKLLYKNNKKEIVINKTLSKKLDIKSGDSIIVDIEQNVLKHNGKIINLSQWKDEKQNTNLVNKTLFAPALGEVPHYDKEMGFIQQSAINPLHSTIVGEKAADAKEDISIYSKIDPMKSPQVHSPLFEDYLKGNWDNSKVSHSEEFKVVGIHEQYGEPAAWINNDVANEILGYDKVQEYLWENQFVPQFGNFFENPDLEEYKLKNYDANKFKKFADFETNYLKPEIDSKEEGVAHNILKLFQKVDPVFNYKYSKDPNMGDLDSLISVWTQFGDYNPTTMNGNNKDVEGIGQSGFSGIVPVEMSKAILNQISNVILSVLVLIILLVLVLTFVIILLTTSLIISDNAKFISTMKVLGYSNKYIAKNMLGMYFIVIAITFVIGFVASYLLSAFMISFLAKNTALVLPFSFTWWILPAVILSVMGIYAVTIAVGFKSIAKINPTHVLQAQTI</sequence>
<evidence type="ECO:0000256" key="2">
    <source>
        <dbReference type="ARBA" id="ARBA00022475"/>
    </source>
</evidence>
<feature type="transmembrane region" description="Helical" evidence="7">
    <location>
        <begin position="467"/>
        <end position="493"/>
    </location>
</feature>
<evidence type="ECO:0000256" key="5">
    <source>
        <dbReference type="ARBA" id="ARBA00023136"/>
    </source>
</evidence>
<feature type="domain" description="ABC3 transporter permease C-terminal" evidence="8">
    <location>
        <begin position="377"/>
        <end position="496"/>
    </location>
</feature>